<dbReference type="EMBL" id="CM007649">
    <property type="protein sequence ID" value="ONM42316.1"/>
    <property type="molecule type" value="Genomic_DNA"/>
</dbReference>
<keyword evidence="1" id="KW-1133">Transmembrane helix</keyword>
<reference evidence="2" key="1">
    <citation type="submission" date="2015-12" db="EMBL/GenBank/DDBJ databases">
        <title>Update maize B73 reference genome by single molecule sequencing technologies.</title>
        <authorList>
            <consortium name="Maize Genome Sequencing Project"/>
            <person name="Ware D."/>
        </authorList>
    </citation>
    <scope>NUCLEOTIDE SEQUENCE [LARGE SCALE GENOMIC DNA]</scope>
    <source>
        <tissue evidence="2">Seedling</tissue>
    </source>
</reference>
<gene>
    <name evidence="2" type="ORF">ZEAMMB73_Zm00001d044704</name>
</gene>
<dbReference type="EMBL" id="CM007649">
    <property type="protein sequence ID" value="ONM42302.1"/>
    <property type="molecule type" value="Genomic_DNA"/>
</dbReference>
<protein>
    <submittedName>
        <fullName evidence="2">Alpha/beta-Hydrolases superfamily protein</fullName>
    </submittedName>
</protein>
<dbReference type="AlphaFoldDB" id="A0A1D6NQV2"/>
<evidence type="ECO:0000256" key="1">
    <source>
        <dbReference type="SAM" id="Phobius"/>
    </source>
</evidence>
<evidence type="ECO:0000313" key="2">
    <source>
        <dbReference type="EMBL" id="ONM42302.1"/>
    </source>
</evidence>
<sequence length="94" mass="10452">MLHCPHGSLSALKCLSLQIYLFRQLSFSCPLFLLRKKEALSSVSPRISPQTVIPADLLLYLFILFFGMLWQQVTKENKGTECSAATTSSCRGAV</sequence>
<keyword evidence="1" id="KW-0812">Transmembrane</keyword>
<accession>A0A1D6NQV2</accession>
<keyword evidence="2" id="KW-0378">Hydrolase</keyword>
<dbReference type="GO" id="GO:0016787">
    <property type="term" value="F:hydrolase activity"/>
    <property type="evidence" value="ECO:0007669"/>
    <property type="project" value="UniProtKB-KW"/>
</dbReference>
<name>A0A1D6NQV2_MAIZE</name>
<organism evidence="2">
    <name type="scientific">Zea mays</name>
    <name type="common">Maize</name>
    <dbReference type="NCBI Taxonomy" id="4577"/>
    <lineage>
        <taxon>Eukaryota</taxon>
        <taxon>Viridiplantae</taxon>
        <taxon>Streptophyta</taxon>
        <taxon>Embryophyta</taxon>
        <taxon>Tracheophyta</taxon>
        <taxon>Spermatophyta</taxon>
        <taxon>Magnoliopsida</taxon>
        <taxon>Liliopsida</taxon>
        <taxon>Poales</taxon>
        <taxon>Poaceae</taxon>
        <taxon>PACMAD clade</taxon>
        <taxon>Panicoideae</taxon>
        <taxon>Andropogonodae</taxon>
        <taxon>Andropogoneae</taxon>
        <taxon>Tripsacinae</taxon>
        <taxon>Zea</taxon>
    </lineage>
</organism>
<proteinExistence type="predicted"/>
<feature type="transmembrane region" description="Helical" evidence="1">
    <location>
        <begin position="55"/>
        <end position="73"/>
    </location>
</feature>
<keyword evidence="1" id="KW-0472">Membrane</keyword>